<dbReference type="RefSeq" id="XP_045560181.1">
    <property type="nucleotide sequence ID" value="XM_045704225.1"/>
</dbReference>
<dbReference type="OMA" id="ECMRNIM"/>
<keyword evidence="1" id="KW-0964">Secreted</keyword>
<reference evidence="4" key="2">
    <citation type="submission" date="2025-05" db="UniProtKB">
        <authorList>
            <consortium name="RefSeq"/>
        </authorList>
    </citation>
    <scope>IDENTIFICATION</scope>
</reference>
<protein>
    <recommendedName>
        <fullName evidence="1">Interleukin-12 subunit alpha</fullName>
        <shortName evidence="1">IL-12A</shortName>
    </recommendedName>
</protein>
<sequence length="201" mass="22274">MLPNFYLYFTSCVLLLALSCQVSMGTPVRTPRSLETEKCGQCSDLSRELVKNVRKLLDNENLFGGLNCSEQRVEVNSKTQTVIACEPNTDRNTRCSGQRNTTFSESECLRNIRADLGHYAASLQAYKQADLSSTVQDTKNLLNNCPSTQGDPSSHVADPKLTSGNSVDQRVHLCKVLKGFHLRIITISRAMGYISAGDHRK</sequence>
<keyword evidence="1" id="KW-1015">Disulfide bond</keyword>
<accession>A0A0U5EG51</accession>
<dbReference type="AlphaFoldDB" id="A0A0U5EG51"/>
<comment type="subunit">
    <text evidence="1">Heterodimer with IL12B; disulfide-linked. The heterodimer is known as interleukin IL-12.</text>
</comment>
<dbReference type="Pfam" id="PF03039">
    <property type="entry name" value="IL12"/>
    <property type="match status" value="1"/>
</dbReference>
<dbReference type="GO" id="GO:0005125">
    <property type="term" value="F:cytokine activity"/>
    <property type="evidence" value="ECO:0007669"/>
    <property type="project" value="UniProtKB-KW"/>
</dbReference>
<evidence type="ECO:0000313" key="3">
    <source>
        <dbReference type="Proteomes" id="UP001652741"/>
    </source>
</evidence>
<keyword evidence="3" id="KW-1185">Reference proteome</keyword>
<keyword evidence="1" id="KW-0202">Cytokine</keyword>
<dbReference type="Gene3D" id="1.20.1250.10">
    <property type="match status" value="1"/>
</dbReference>
<dbReference type="GO" id="GO:0006955">
    <property type="term" value="P:immune response"/>
    <property type="evidence" value="ECO:0007669"/>
    <property type="project" value="InterPro"/>
</dbReference>
<dbReference type="SUPFAM" id="SSF47266">
    <property type="entry name" value="4-helical cytokines"/>
    <property type="match status" value="1"/>
</dbReference>
<feature type="chain" id="PRO_5016478947" description="Interleukin-12 subunit alpha" evidence="1">
    <location>
        <begin position="26"/>
        <end position="201"/>
    </location>
</feature>
<reference evidence="2" key="1">
    <citation type="submission" date="2013-12" db="EMBL/GenBank/DDBJ databases">
        <title>Molecular and functional characterisation of cytokines and cytokine receptors in salmonids.</title>
        <authorList>
            <person name="Wang T."/>
            <person name="Secombes C."/>
        </authorList>
    </citation>
    <scope>NUCLEOTIDE SEQUENCE</scope>
    <source>
        <tissue evidence="2">Head kidney macrophages</tissue>
    </source>
</reference>
<keyword evidence="1" id="KW-0339">Growth factor</keyword>
<feature type="signal peptide" evidence="1">
    <location>
        <begin position="1"/>
        <end position="25"/>
    </location>
</feature>
<comment type="similarity">
    <text evidence="1">Belongs to the IL-6 superfamily.</text>
</comment>
<name>A0A0U5EG51_SALSA</name>
<comment type="subcellular location">
    <subcellularLocation>
        <location evidence="1">Secreted</location>
    </subcellularLocation>
</comment>
<dbReference type="GO" id="GO:0005143">
    <property type="term" value="F:interleukin-12 receptor binding"/>
    <property type="evidence" value="ECO:0007669"/>
    <property type="project" value="InterPro"/>
</dbReference>
<proteinExistence type="evidence at transcript level"/>
<evidence type="ECO:0000313" key="4">
    <source>
        <dbReference type="RefSeq" id="XP_045560181.1"/>
    </source>
</evidence>
<gene>
    <name evidence="2" type="primary">IL12p35a1</name>
    <name evidence="1" type="synonym">IL12A</name>
    <name evidence="4" type="synonym">il12a</name>
</gene>
<dbReference type="Proteomes" id="UP001652741">
    <property type="component" value="Chromosome ssa20"/>
</dbReference>
<dbReference type="GO" id="GO:0008083">
    <property type="term" value="F:growth factor activity"/>
    <property type="evidence" value="ECO:0007669"/>
    <property type="project" value="UniProtKB-KW"/>
</dbReference>
<dbReference type="EMBL" id="HG917954">
    <property type="protein sequence ID" value="CDM74104.1"/>
    <property type="molecule type" value="mRNA"/>
</dbReference>
<dbReference type="InterPro" id="IPR009079">
    <property type="entry name" value="4_helix_cytokine-like_core"/>
</dbReference>
<evidence type="ECO:0000256" key="1">
    <source>
        <dbReference type="RuleBase" id="RU363133"/>
    </source>
</evidence>
<dbReference type="InterPro" id="IPR004281">
    <property type="entry name" value="IL-12_alpha"/>
</dbReference>
<evidence type="ECO:0000313" key="2">
    <source>
        <dbReference type="EMBL" id="CDM74104.1"/>
    </source>
</evidence>
<keyword evidence="1" id="KW-0732">Signal</keyword>
<organism evidence="2">
    <name type="scientific">Salmo salar</name>
    <name type="common">Atlantic salmon</name>
    <dbReference type="NCBI Taxonomy" id="8030"/>
    <lineage>
        <taxon>Eukaryota</taxon>
        <taxon>Metazoa</taxon>
        <taxon>Chordata</taxon>
        <taxon>Craniata</taxon>
        <taxon>Vertebrata</taxon>
        <taxon>Euteleostomi</taxon>
        <taxon>Actinopterygii</taxon>
        <taxon>Neopterygii</taxon>
        <taxon>Teleostei</taxon>
        <taxon>Protacanthopterygii</taxon>
        <taxon>Salmoniformes</taxon>
        <taxon>Salmonidae</taxon>
        <taxon>Salmoninae</taxon>
        <taxon>Salmo</taxon>
    </lineage>
</organism>
<dbReference type="GO" id="GO:0005615">
    <property type="term" value="C:extracellular space"/>
    <property type="evidence" value="ECO:0007669"/>
    <property type="project" value="UniProtKB-KW"/>
</dbReference>